<keyword evidence="8" id="KW-1185">Reference proteome</keyword>
<gene>
    <name evidence="7" type="ORF">PG996_005265</name>
</gene>
<comment type="subcellular location">
    <subcellularLocation>
        <location evidence="1">Membrane</location>
        <topology evidence="1">Single-pass membrane protein</topology>
    </subcellularLocation>
</comment>
<keyword evidence="3 6" id="KW-1133">Transmembrane helix</keyword>
<keyword evidence="4 6" id="KW-0472">Membrane</keyword>
<dbReference type="EMBL" id="JAQQWM010000003">
    <property type="protein sequence ID" value="KAK8071917.1"/>
    <property type="molecule type" value="Genomic_DNA"/>
</dbReference>
<feature type="compositionally biased region" description="Low complexity" evidence="5">
    <location>
        <begin position="13"/>
        <end position="37"/>
    </location>
</feature>
<evidence type="ECO:0000256" key="1">
    <source>
        <dbReference type="ARBA" id="ARBA00004167"/>
    </source>
</evidence>
<evidence type="ECO:0000256" key="3">
    <source>
        <dbReference type="ARBA" id="ARBA00022989"/>
    </source>
</evidence>
<dbReference type="PANTHER" id="PTHR15549">
    <property type="entry name" value="PAIRED IMMUNOGLOBULIN-LIKE TYPE 2 RECEPTOR"/>
    <property type="match status" value="1"/>
</dbReference>
<evidence type="ECO:0000313" key="8">
    <source>
        <dbReference type="Proteomes" id="UP001446871"/>
    </source>
</evidence>
<feature type="region of interest" description="Disordered" evidence="5">
    <location>
        <begin position="1"/>
        <end position="37"/>
    </location>
</feature>
<reference evidence="7 8" key="1">
    <citation type="submission" date="2023-01" db="EMBL/GenBank/DDBJ databases">
        <title>Analysis of 21 Apiospora genomes using comparative genomics revels a genus with tremendous synthesis potential of carbohydrate active enzymes and secondary metabolites.</title>
        <authorList>
            <person name="Sorensen T."/>
        </authorList>
    </citation>
    <scope>NUCLEOTIDE SEQUENCE [LARGE SCALE GENOMIC DNA]</scope>
    <source>
        <strain evidence="7 8">CBS 83171</strain>
    </source>
</reference>
<feature type="transmembrane region" description="Helical" evidence="6">
    <location>
        <begin position="44"/>
        <end position="67"/>
    </location>
</feature>
<accession>A0ABR1VM28</accession>
<comment type="caution">
    <text evidence="7">The sequence shown here is derived from an EMBL/GenBank/DDBJ whole genome shotgun (WGS) entry which is preliminary data.</text>
</comment>
<dbReference type="Proteomes" id="UP001446871">
    <property type="component" value="Unassembled WGS sequence"/>
</dbReference>
<evidence type="ECO:0000256" key="6">
    <source>
        <dbReference type="SAM" id="Phobius"/>
    </source>
</evidence>
<proteinExistence type="predicted"/>
<evidence type="ECO:0000256" key="2">
    <source>
        <dbReference type="ARBA" id="ARBA00022692"/>
    </source>
</evidence>
<feature type="compositionally biased region" description="Polar residues" evidence="5">
    <location>
        <begin position="1"/>
        <end position="12"/>
    </location>
</feature>
<name>A0ABR1VM28_9PEZI</name>
<feature type="compositionally biased region" description="Basic and acidic residues" evidence="5">
    <location>
        <begin position="74"/>
        <end position="104"/>
    </location>
</feature>
<evidence type="ECO:0000256" key="5">
    <source>
        <dbReference type="SAM" id="MobiDB-lite"/>
    </source>
</evidence>
<sequence length="150" mass="15770">MGIPTVTETNVQPTGAPSPTSDSSSSSDPSSSGSGMSSGVTTGIGIGVGIGMAVVLAIAAAVFCMFWRRRKRMQHEDDTKRTTRAAEHAPEEPAPKEMDSETKKPMAVGIGPFAGVTSTKPSPGRPYPVVHGRHEMDVPPRQAELPAWSR</sequence>
<dbReference type="InterPro" id="IPR051694">
    <property type="entry name" value="Immunoregulatory_rcpt-like"/>
</dbReference>
<protein>
    <submittedName>
        <fullName evidence="7">Uncharacterized protein</fullName>
    </submittedName>
</protein>
<dbReference type="PANTHER" id="PTHR15549:SF6">
    <property type="entry name" value="MID2 DOMAIN-CONTAINING PROTEIN"/>
    <property type="match status" value="1"/>
</dbReference>
<organism evidence="7 8">
    <name type="scientific">Apiospora saccharicola</name>
    <dbReference type="NCBI Taxonomy" id="335842"/>
    <lineage>
        <taxon>Eukaryota</taxon>
        <taxon>Fungi</taxon>
        <taxon>Dikarya</taxon>
        <taxon>Ascomycota</taxon>
        <taxon>Pezizomycotina</taxon>
        <taxon>Sordariomycetes</taxon>
        <taxon>Xylariomycetidae</taxon>
        <taxon>Amphisphaeriales</taxon>
        <taxon>Apiosporaceae</taxon>
        <taxon>Apiospora</taxon>
    </lineage>
</organism>
<evidence type="ECO:0000313" key="7">
    <source>
        <dbReference type="EMBL" id="KAK8071917.1"/>
    </source>
</evidence>
<feature type="region of interest" description="Disordered" evidence="5">
    <location>
        <begin position="72"/>
        <end position="150"/>
    </location>
</feature>
<keyword evidence="2 6" id="KW-0812">Transmembrane</keyword>
<evidence type="ECO:0000256" key="4">
    <source>
        <dbReference type="ARBA" id="ARBA00023136"/>
    </source>
</evidence>